<dbReference type="RefSeq" id="WP_344328260.1">
    <property type="nucleotide sequence ID" value="NZ_BAAASZ010000042.1"/>
</dbReference>
<feature type="compositionally biased region" description="Acidic residues" evidence="1">
    <location>
        <begin position="70"/>
        <end position="90"/>
    </location>
</feature>
<evidence type="ECO:0000256" key="1">
    <source>
        <dbReference type="SAM" id="MobiDB-lite"/>
    </source>
</evidence>
<accession>A0ABP5XSY8</accession>
<feature type="compositionally biased region" description="Acidic residues" evidence="1">
    <location>
        <begin position="115"/>
        <end position="135"/>
    </location>
</feature>
<proteinExistence type="predicted"/>
<evidence type="ECO:0000313" key="3">
    <source>
        <dbReference type="Proteomes" id="UP001501638"/>
    </source>
</evidence>
<protein>
    <submittedName>
        <fullName evidence="2">Uncharacterized protein</fullName>
    </submittedName>
</protein>
<sequence>MTEKTTTPPAPDRWDRRYGSDEQPTTEPEPTPGAAGRIVHVAGRSGRLPDWWAGPVPLSTLDADKPTSEPLDEEEPPTQEEEPAAGEGSEEGPRGRWRARLRKATDTPDTGADQPEYEGENTDDTADTSDAEEKDDGGVPPWDPVAIAGRLVHAHQHRPVHTRLHDRIQDLAQRAAQPKPRLGQAIFTLSGVWACWHYGLTPWLIQTTAGAPIGVSLGLVAVGWSIHRQTDGTALPVAWCGHAVYTTTVLAAALHP</sequence>
<reference evidence="3" key="1">
    <citation type="journal article" date="2019" name="Int. J. Syst. Evol. Microbiol.">
        <title>The Global Catalogue of Microorganisms (GCM) 10K type strain sequencing project: providing services to taxonomists for standard genome sequencing and annotation.</title>
        <authorList>
            <consortium name="The Broad Institute Genomics Platform"/>
            <consortium name="The Broad Institute Genome Sequencing Center for Infectious Disease"/>
            <person name="Wu L."/>
            <person name="Ma J."/>
        </authorList>
    </citation>
    <scope>NUCLEOTIDE SEQUENCE [LARGE SCALE GENOMIC DNA]</scope>
    <source>
        <strain evidence="3">JCM 6305</strain>
    </source>
</reference>
<name>A0ABP5XSY8_9ACTN</name>
<keyword evidence="3" id="KW-1185">Reference proteome</keyword>
<gene>
    <name evidence="2" type="ORF">GCM10010405_54650</name>
</gene>
<comment type="caution">
    <text evidence="2">The sequence shown here is derived from an EMBL/GenBank/DDBJ whole genome shotgun (WGS) entry which is preliminary data.</text>
</comment>
<dbReference type="Proteomes" id="UP001501638">
    <property type="component" value="Unassembled WGS sequence"/>
</dbReference>
<evidence type="ECO:0000313" key="2">
    <source>
        <dbReference type="EMBL" id="GAA2463259.1"/>
    </source>
</evidence>
<dbReference type="EMBL" id="BAAASZ010000042">
    <property type="protein sequence ID" value="GAA2463259.1"/>
    <property type="molecule type" value="Genomic_DNA"/>
</dbReference>
<organism evidence="2 3">
    <name type="scientific">Streptomyces macrosporus</name>
    <dbReference type="NCBI Taxonomy" id="44032"/>
    <lineage>
        <taxon>Bacteria</taxon>
        <taxon>Bacillati</taxon>
        <taxon>Actinomycetota</taxon>
        <taxon>Actinomycetes</taxon>
        <taxon>Kitasatosporales</taxon>
        <taxon>Streptomycetaceae</taxon>
        <taxon>Streptomyces</taxon>
    </lineage>
</organism>
<feature type="region of interest" description="Disordered" evidence="1">
    <location>
        <begin position="1"/>
        <end position="144"/>
    </location>
</feature>